<dbReference type="OrthoDB" id="488922at2"/>
<evidence type="ECO:0008006" key="4">
    <source>
        <dbReference type="Google" id="ProtNLM"/>
    </source>
</evidence>
<name>A0A1Z4M343_9CYAN</name>
<dbReference type="Proteomes" id="UP000218418">
    <property type="component" value="Plasmid plasmid3"/>
</dbReference>
<feature type="compositionally biased region" description="Polar residues" evidence="1">
    <location>
        <begin position="161"/>
        <end position="172"/>
    </location>
</feature>
<dbReference type="EMBL" id="AP018230">
    <property type="protein sequence ID" value="BAY87913.1"/>
    <property type="molecule type" value="Genomic_DNA"/>
</dbReference>
<protein>
    <recommendedName>
        <fullName evidence="4">Mobilization protein MobC</fullName>
    </recommendedName>
</protein>
<evidence type="ECO:0000313" key="2">
    <source>
        <dbReference type="EMBL" id="BAY87913.1"/>
    </source>
</evidence>
<feature type="compositionally biased region" description="Polar residues" evidence="1">
    <location>
        <begin position="142"/>
        <end position="153"/>
    </location>
</feature>
<feature type="region of interest" description="Disordered" evidence="1">
    <location>
        <begin position="84"/>
        <end position="178"/>
    </location>
</feature>
<proteinExistence type="predicted"/>
<evidence type="ECO:0000313" key="3">
    <source>
        <dbReference type="Proteomes" id="UP000218418"/>
    </source>
</evidence>
<keyword evidence="2" id="KW-0614">Plasmid</keyword>
<reference evidence="2 3" key="1">
    <citation type="submission" date="2017-06" db="EMBL/GenBank/DDBJ databases">
        <title>Genome sequencing of cyanobaciteial culture collection at National Institute for Environmental Studies (NIES).</title>
        <authorList>
            <person name="Hirose Y."/>
            <person name="Shimura Y."/>
            <person name="Fujisawa T."/>
            <person name="Nakamura Y."/>
            <person name="Kawachi M."/>
        </authorList>
    </citation>
    <scope>NUCLEOTIDE SEQUENCE [LARGE SCALE GENOMIC DNA]</scope>
    <source>
        <strain evidence="2 3">NIES-267</strain>
        <plasmid evidence="3">Plasmid3 dna</plasmid>
    </source>
</reference>
<organism evidence="2 3">
    <name type="scientific">Calothrix parasitica NIES-267</name>
    <dbReference type="NCBI Taxonomy" id="1973488"/>
    <lineage>
        <taxon>Bacteria</taxon>
        <taxon>Bacillati</taxon>
        <taxon>Cyanobacteriota</taxon>
        <taxon>Cyanophyceae</taxon>
        <taxon>Nostocales</taxon>
        <taxon>Calotrichaceae</taxon>
        <taxon>Calothrix</taxon>
    </lineage>
</organism>
<sequence>MTTSQQESDRIDKDLIPEAINALKELKPKELPDVSAKEAIRQMRRYINGALKKNYTYDEIAEVLSGLDINISGSRLKYLLNEVNKNTRRKKKKTAEAEGTEIEKGEESTFNQGDVESSKPIENGNKRNLKGRTTRSKKVKSQQENRINTQPVKNNKKDLISQDNAHSFQPQVYSDDDL</sequence>
<dbReference type="AlphaFoldDB" id="A0A1Z4M343"/>
<accession>A0A1Z4M343</accession>
<evidence type="ECO:0000256" key="1">
    <source>
        <dbReference type="SAM" id="MobiDB-lite"/>
    </source>
</evidence>
<feature type="compositionally biased region" description="Basic residues" evidence="1">
    <location>
        <begin position="127"/>
        <end position="140"/>
    </location>
</feature>
<keyword evidence="3" id="KW-1185">Reference proteome</keyword>
<gene>
    <name evidence="2" type="ORF">NIES267_74370</name>
</gene>
<geneLocation type="plasmid" evidence="3">
    <name>Plasmid3 dna</name>
</geneLocation>